<dbReference type="Pfam" id="PF00959">
    <property type="entry name" value="Phage_lysozyme"/>
    <property type="match status" value="1"/>
</dbReference>
<dbReference type="Gene3D" id="1.10.530.40">
    <property type="match status" value="1"/>
</dbReference>
<evidence type="ECO:0008006" key="4">
    <source>
        <dbReference type="Google" id="ProtNLM"/>
    </source>
</evidence>
<proteinExistence type="predicted"/>
<dbReference type="GO" id="GO:0031640">
    <property type="term" value="P:killing of cells of another organism"/>
    <property type="evidence" value="ECO:0007669"/>
    <property type="project" value="UniProtKB-KW"/>
</dbReference>
<reference evidence="3" key="1">
    <citation type="submission" date="2021-01" db="EMBL/GenBank/DDBJ databases">
        <authorList>
            <person name="Corre E."/>
            <person name="Pelletier E."/>
            <person name="Niang G."/>
            <person name="Scheremetjew M."/>
            <person name="Finn R."/>
            <person name="Kale V."/>
            <person name="Holt S."/>
            <person name="Cochrane G."/>
            <person name="Meng A."/>
            <person name="Brown T."/>
            <person name="Cohen L."/>
        </authorList>
    </citation>
    <scope>NUCLEOTIDE SEQUENCE</scope>
    <source>
        <strain evidence="3">Ras09</strain>
    </source>
</reference>
<evidence type="ECO:0000256" key="2">
    <source>
        <dbReference type="ARBA" id="ARBA00022638"/>
    </source>
</evidence>
<keyword evidence="2" id="KW-0081">Bacteriolytic enzyme</keyword>
<organism evidence="3">
    <name type="scientific">Strombidium rassoulzadegani</name>
    <dbReference type="NCBI Taxonomy" id="1082188"/>
    <lineage>
        <taxon>Eukaryota</taxon>
        <taxon>Sar</taxon>
        <taxon>Alveolata</taxon>
        <taxon>Ciliophora</taxon>
        <taxon>Intramacronucleata</taxon>
        <taxon>Spirotrichea</taxon>
        <taxon>Oligotrichia</taxon>
        <taxon>Strombidiidae</taxon>
        <taxon>Strombidium</taxon>
    </lineage>
</organism>
<dbReference type="GO" id="GO:0042742">
    <property type="term" value="P:defense response to bacterium"/>
    <property type="evidence" value="ECO:0007669"/>
    <property type="project" value="UniProtKB-KW"/>
</dbReference>
<dbReference type="GO" id="GO:0009253">
    <property type="term" value="P:peptidoglycan catabolic process"/>
    <property type="evidence" value="ECO:0007669"/>
    <property type="project" value="InterPro"/>
</dbReference>
<protein>
    <recommendedName>
        <fullName evidence="4">Lysozyme</fullName>
    </recommendedName>
</protein>
<dbReference type="InterPro" id="IPR023347">
    <property type="entry name" value="Lysozyme_dom_sf"/>
</dbReference>
<dbReference type="InterPro" id="IPR002196">
    <property type="entry name" value="Glyco_hydro_24"/>
</dbReference>
<keyword evidence="1" id="KW-0929">Antimicrobial</keyword>
<evidence type="ECO:0000256" key="1">
    <source>
        <dbReference type="ARBA" id="ARBA00022529"/>
    </source>
</evidence>
<dbReference type="AlphaFoldDB" id="A0A7S3CRD6"/>
<dbReference type="InterPro" id="IPR023346">
    <property type="entry name" value="Lysozyme-like_dom_sf"/>
</dbReference>
<dbReference type="PRINTS" id="PR00684">
    <property type="entry name" value="T4LYSOZYME"/>
</dbReference>
<dbReference type="PANTHER" id="PTHR37406:SF1">
    <property type="entry name" value="T4-TYPE LYSOZYME 1-RELATED"/>
    <property type="match status" value="1"/>
</dbReference>
<dbReference type="InterPro" id="IPR052619">
    <property type="entry name" value="Phage_lysozyme-like"/>
</dbReference>
<dbReference type="PANTHER" id="PTHR37406">
    <property type="entry name" value="T4-TYPE LYSOZYME 1-RELATED"/>
    <property type="match status" value="1"/>
</dbReference>
<name>A0A7S3CRD6_9SPIT</name>
<dbReference type="EMBL" id="HBIA01013737">
    <property type="protein sequence ID" value="CAE0235163.1"/>
    <property type="molecule type" value="Transcribed_RNA"/>
</dbReference>
<dbReference type="SUPFAM" id="SSF53955">
    <property type="entry name" value="Lysozyme-like"/>
    <property type="match status" value="1"/>
</dbReference>
<dbReference type="GO" id="GO:0003796">
    <property type="term" value="F:lysozyme activity"/>
    <property type="evidence" value="ECO:0007669"/>
    <property type="project" value="InterPro"/>
</dbReference>
<dbReference type="GO" id="GO:0016998">
    <property type="term" value="P:cell wall macromolecule catabolic process"/>
    <property type="evidence" value="ECO:0007669"/>
    <property type="project" value="InterPro"/>
</dbReference>
<evidence type="ECO:0000313" key="3">
    <source>
        <dbReference type="EMBL" id="CAE0235163.1"/>
    </source>
</evidence>
<accession>A0A7S3CRD6</accession>
<sequence>MFKYIALALGSLSSADAYMSDLQLIEDGEGLRLCTYKDTKGIKTVCYGFNLERGSSARSRVQAAGEDYNKLLNMGCTTQSVCEKLLSTEVQSARGIVQSQYGNSISCPAAKAVVVDLAYNLGSGGLAQFKNFKRTIQSGDWNGAARNLQDSSYCRQVGRRCTRNMSQIKSC</sequence>
<dbReference type="InterPro" id="IPR001165">
    <property type="entry name" value="T4-type_lysozyme"/>
</dbReference>
<gene>
    <name evidence="3" type="ORF">SRAS04492_LOCUS6970</name>
</gene>